<accession>A0A561VID6</accession>
<reference evidence="3 4" key="1">
    <citation type="submission" date="2019-06" db="EMBL/GenBank/DDBJ databases">
        <title>Sequencing the genomes of 1000 actinobacteria strains.</title>
        <authorList>
            <person name="Klenk H.-P."/>
        </authorList>
    </citation>
    <scope>NUCLEOTIDE SEQUENCE [LARGE SCALE GENOMIC DNA]</scope>
    <source>
        <strain evidence="3 4">DSM 43866</strain>
    </source>
</reference>
<dbReference type="GO" id="GO:0047661">
    <property type="term" value="F:amino-acid racemase activity"/>
    <property type="evidence" value="ECO:0007669"/>
    <property type="project" value="InterPro"/>
</dbReference>
<dbReference type="SUPFAM" id="SSF53681">
    <property type="entry name" value="Aspartate/glutamate racemase"/>
    <property type="match status" value="2"/>
</dbReference>
<evidence type="ECO:0000313" key="4">
    <source>
        <dbReference type="Proteomes" id="UP000320239"/>
    </source>
</evidence>
<protein>
    <submittedName>
        <fullName evidence="3">Aspartate racemase</fullName>
    </submittedName>
</protein>
<dbReference type="PANTHER" id="PTHR21198:SF7">
    <property type="entry name" value="ASPARTATE-GLUTAMATE RACEMASE FAMILY"/>
    <property type="match status" value="1"/>
</dbReference>
<dbReference type="EMBL" id="VIWY01000006">
    <property type="protein sequence ID" value="TWG11344.1"/>
    <property type="molecule type" value="Genomic_DNA"/>
</dbReference>
<evidence type="ECO:0000256" key="2">
    <source>
        <dbReference type="ARBA" id="ARBA00023235"/>
    </source>
</evidence>
<dbReference type="Pfam" id="PF01177">
    <property type="entry name" value="Asp_Glu_race"/>
    <property type="match status" value="1"/>
</dbReference>
<gene>
    <name evidence="3" type="ORF">FHX34_10674</name>
</gene>
<dbReference type="PROSITE" id="PS00923">
    <property type="entry name" value="ASP_GLU_RACEMASE_1"/>
    <property type="match status" value="1"/>
</dbReference>
<dbReference type="Proteomes" id="UP000320239">
    <property type="component" value="Unassembled WGS sequence"/>
</dbReference>
<organism evidence="3 4">
    <name type="scientific">Actinoplanes teichomyceticus</name>
    <dbReference type="NCBI Taxonomy" id="1867"/>
    <lineage>
        <taxon>Bacteria</taxon>
        <taxon>Bacillati</taxon>
        <taxon>Actinomycetota</taxon>
        <taxon>Actinomycetes</taxon>
        <taxon>Micromonosporales</taxon>
        <taxon>Micromonosporaceae</taxon>
        <taxon>Actinoplanes</taxon>
    </lineage>
</organism>
<proteinExistence type="inferred from homology"/>
<dbReference type="Gene3D" id="3.40.50.1860">
    <property type="match status" value="2"/>
</dbReference>
<dbReference type="PANTHER" id="PTHR21198">
    <property type="entry name" value="GLUTAMATE RACEMASE"/>
    <property type="match status" value="1"/>
</dbReference>
<keyword evidence="2" id="KW-0413">Isomerase</keyword>
<sequence length="239" mass="25996">MQLIGLLGGMSWQSTAEYYRLLNELVQDRAEGLHSARCLLYSVDFAAIEAMQAQGRWDEAAVALGQAARALETAGADFVVLCTNTMHKVADRIQAAIGIPLLHLADTTAAAVKEAGVTTVGLLGTRFTMSEDFYRDRLAGHGLRVIVPGPEDQRIVSDIIYDELCRGITTQRSREAYRRVIRQLVADGARGIVYGCTEIELLVDQSDSEVPVFATTRLHCVAAVERALASAPVRRPGLP</sequence>
<dbReference type="OrthoDB" id="9803739at2"/>
<dbReference type="RefSeq" id="WP_122978262.1">
    <property type="nucleotide sequence ID" value="NZ_BOMX01000149.1"/>
</dbReference>
<comment type="caution">
    <text evidence="3">The sequence shown here is derived from an EMBL/GenBank/DDBJ whole genome shotgun (WGS) entry which is preliminary data.</text>
</comment>
<name>A0A561VID6_ACTTI</name>
<dbReference type="InterPro" id="IPR018187">
    <property type="entry name" value="Asp/Glu_racemase_AS_1"/>
</dbReference>
<dbReference type="AlphaFoldDB" id="A0A561VID6"/>
<dbReference type="InterPro" id="IPR015942">
    <property type="entry name" value="Asp/Glu/hydantoin_racemase"/>
</dbReference>
<keyword evidence="4" id="KW-1185">Reference proteome</keyword>
<evidence type="ECO:0000256" key="1">
    <source>
        <dbReference type="ARBA" id="ARBA00007847"/>
    </source>
</evidence>
<dbReference type="InterPro" id="IPR004380">
    <property type="entry name" value="Asp_race"/>
</dbReference>
<evidence type="ECO:0000313" key="3">
    <source>
        <dbReference type="EMBL" id="TWG11344.1"/>
    </source>
</evidence>
<dbReference type="NCBIfam" id="TIGR00035">
    <property type="entry name" value="asp_race"/>
    <property type="match status" value="1"/>
</dbReference>
<dbReference type="InterPro" id="IPR001920">
    <property type="entry name" value="Asp/Glu_race"/>
</dbReference>
<comment type="similarity">
    <text evidence="1">Belongs to the aspartate/glutamate racemases family.</text>
</comment>